<evidence type="ECO:0000256" key="5">
    <source>
        <dbReference type="ARBA" id="ARBA00022741"/>
    </source>
</evidence>
<dbReference type="UniPathway" id="UPA00056">
    <property type="reaction ID" value="UER00094"/>
</dbReference>
<evidence type="ECO:0000256" key="9">
    <source>
        <dbReference type="HAMAP-Rule" id="MF_00061"/>
    </source>
</evidence>
<evidence type="ECO:0000259" key="10">
    <source>
        <dbReference type="Pfam" id="PF00288"/>
    </source>
</evidence>
<dbReference type="Proteomes" id="UP000243605">
    <property type="component" value="Unassembled WGS sequence"/>
</dbReference>
<dbReference type="PIRSF" id="PIRSF010376">
    <property type="entry name" value="IspE"/>
    <property type="match status" value="1"/>
</dbReference>
<dbReference type="GO" id="GO:0016114">
    <property type="term" value="P:terpenoid biosynthetic process"/>
    <property type="evidence" value="ECO:0007669"/>
    <property type="project" value="UniProtKB-UniRule"/>
</dbReference>
<comment type="similarity">
    <text evidence="1 9">Belongs to the GHMP kinase family. IspE subfamily.</text>
</comment>
<name>A0A662Z3M7_9STAP</name>
<feature type="active site" evidence="9">
    <location>
        <position position="9"/>
    </location>
</feature>
<gene>
    <name evidence="9" type="primary">ispE</name>
    <name evidence="12" type="ORF">SAMN05192557_1398</name>
</gene>
<dbReference type="InterPro" id="IPR036554">
    <property type="entry name" value="GHMP_kinase_C_sf"/>
</dbReference>
<dbReference type="InterPro" id="IPR014721">
    <property type="entry name" value="Ribsml_uS5_D2-typ_fold_subgr"/>
</dbReference>
<accession>A0A662Z3M7</accession>
<keyword evidence="4 9" id="KW-0808">Transferase</keyword>
<dbReference type="GO" id="GO:0005524">
    <property type="term" value="F:ATP binding"/>
    <property type="evidence" value="ECO:0007669"/>
    <property type="project" value="UniProtKB-UniRule"/>
</dbReference>
<comment type="function">
    <text evidence="9">Catalyzes the phosphorylation of the position 2 hydroxy group of 4-diphosphocytidyl-2C-methyl-D-erythritol.</text>
</comment>
<dbReference type="Pfam" id="PF00288">
    <property type="entry name" value="GHMP_kinases_N"/>
    <property type="match status" value="1"/>
</dbReference>
<keyword evidence="5 9" id="KW-0547">Nucleotide-binding</keyword>
<dbReference type="FunFam" id="3.30.230.10:FF:000029">
    <property type="entry name" value="4-diphosphocytidyl-2-C-methyl-D-erythritol kinase"/>
    <property type="match status" value="1"/>
</dbReference>
<evidence type="ECO:0000256" key="2">
    <source>
        <dbReference type="ARBA" id="ARBA00012052"/>
    </source>
</evidence>
<organism evidence="12 13">
    <name type="scientific">Aliicoccus persicus</name>
    <dbReference type="NCBI Taxonomy" id="930138"/>
    <lineage>
        <taxon>Bacteria</taxon>
        <taxon>Bacillati</taxon>
        <taxon>Bacillota</taxon>
        <taxon>Bacilli</taxon>
        <taxon>Bacillales</taxon>
        <taxon>Staphylococcaceae</taxon>
        <taxon>Aliicoccus</taxon>
    </lineage>
</organism>
<dbReference type="InterPro" id="IPR006204">
    <property type="entry name" value="GHMP_kinase_N_dom"/>
</dbReference>
<dbReference type="SUPFAM" id="SSF55060">
    <property type="entry name" value="GHMP Kinase, C-terminal domain"/>
    <property type="match status" value="1"/>
</dbReference>
<dbReference type="NCBIfam" id="NF011202">
    <property type="entry name" value="PRK14608.1"/>
    <property type="match status" value="1"/>
</dbReference>
<dbReference type="Gene3D" id="3.30.230.10">
    <property type="match status" value="1"/>
</dbReference>
<dbReference type="InterPro" id="IPR004424">
    <property type="entry name" value="IspE"/>
</dbReference>
<dbReference type="Gene3D" id="3.30.70.890">
    <property type="entry name" value="GHMP kinase, C-terminal domain"/>
    <property type="match status" value="1"/>
</dbReference>
<keyword evidence="13" id="KW-1185">Reference proteome</keyword>
<dbReference type="InterPro" id="IPR020568">
    <property type="entry name" value="Ribosomal_Su5_D2-typ_SF"/>
</dbReference>
<feature type="binding site" evidence="9">
    <location>
        <begin position="93"/>
        <end position="103"/>
    </location>
    <ligand>
        <name>ATP</name>
        <dbReference type="ChEBI" id="CHEBI:30616"/>
    </ligand>
</feature>
<dbReference type="SUPFAM" id="SSF54211">
    <property type="entry name" value="Ribosomal protein S5 domain 2-like"/>
    <property type="match status" value="1"/>
</dbReference>
<dbReference type="HAMAP" id="MF_00061">
    <property type="entry name" value="IspE"/>
    <property type="match status" value="1"/>
</dbReference>
<dbReference type="EC" id="2.7.1.148" evidence="2 9"/>
<sequence length="281" mass="31129">MHIETAPAKINLTLDTLFKRDDGYHEVQMVMTEVDLNDRMTFTKRTDNKIVIETEHQFIPTDKRNLVYQAVLLMREAYGIKTGVNIFIEKNIPVSAGMAGGSTDAAATFRGINKIFDINAPLEDLAELSSKIGSDIPFCVYGGTALATGRGEKIERLPKPPHAWVVIAKPPLSVSTKVIYDHLKPGKNKPKSSEMVEAIHNKSYSAMIAAMKNDLQEVTRRKYSKVNVLLNKMQSLGADKAMMSGSGPTVFGIVQKERQAKQLSNALRGFCSEVYVVRLRG</sequence>
<protein>
    <recommendedName>
        <fullName evidence="3 9">4-diphosphocytidyl-2-C-methyl-D-erythritol kinase</fullName>
        <shortName evidence="9">CMK</shortName>
        <ecNumber evidence="2 9">2.7.1.148</ecNumber>
    </recommendedName>
    <alternativeName>
        <fullName evidence="8 9">4-(cytidine-5'-diphospho)-2-C-methyl-D-erythritol kinase</fullName>
    </alternativeName>
</protein>
<evidence type="ECO:0000256" key="1">
    <source>
        <dbReference type="ARBA" id="ARBA00009684"/>
    </source>
</evidence>
<evidence type="ECO:0000256" key="7">
    <source>
        <dbReference type="ARBA" id="ARBA00022840"/>
    </source>
</evidence>
<feature type="active site" evidence="9">
    <location>
        <position position="135"/>
    </location>
</feature>
<dbReference type="NCBIfam" id="TIGR00154">
    <property type="entry name" value="ispE"/>
    <property type="match status" value="1"/>
</dbReference>
<dbReference type="PANTHER" id="PTHR43527:SF2">
    <property type="entry name" value="4-DIPHOSPHOCYTIDYL-2-C-METHYL-D-ERYTHRITOL KINASE, CHLOROPLASTIC"/>
    <property type="match status" value="1"/>
</dbReference>
<dbReference type="GO" id="GO:0050515">
    <property type="term" value="F:4-(cytidine 5'-diphospho)-2-C-methyl-D-erythritol kinase activity"/>
    <property type="evidence" value="ECO:0007669"/>
    <property type="project" value="UniProtKB-UniRule"/>
</dbReference>
<dbReference type="InterPro" id="IPR013750">
    <property type="entry name" value="GHMP_kinase_C_dom"/>
</dbReference>
<evidence type="ECO:0000256" key="6">
    <source>
        <dbReference type="ARBA" id="ARBA00022777"/>
    </source>
</evidence>
<dbReference type="RefSeq" id="WP_091475184.1">
    <property type="nucleotide sequence ID" value="NZ_FOIT01000004.1"/>
</dbReference>
<keyword evidence="7 9" id="KW-0067">ATP-binding</keyword>
<comment type="pathway">
    <text evidence="9">Isoprenoid biosynthesis; isopentenyl diphosphate biosynthesis via DXP pathway; isopentenyl diphosphate from 1-deoxy-D-xylulose 5-phosphate: step 3/6.</text>
</comment>
<dbReference type="OrthoDB" id="9809438at2"/>
<evidence type="ECO:0000256" key="3">
    <source>
        <dbReference type="ARBA" id="ARBA00017473"/>
    </source>
</evidence>
<keyword evidence="9" id="KW-0414">Isoprene biosynthesis</keyword>
<dbReference type="EMBL" id="FOIT01000004">
    <property type="protein sequence ID" value="SEW05827.1"/>
    <property type="molecule type" value="Genomic_DNA"/>
</dbReference>
<proteinExistence type="inferred from homology"/>
<evidence type="ECO:0000256" key="4">
    <source>
        <dbReference type="ARBA" id="ARBA00022679"/>
    </source>
</evidence>
<feature type="domain" description="GHMP kinase C-terminal" evidence="11">
    <location>
        <begin position="195"/>
        <end position="271"/>
    </location>
</feature>
<dbReference type="AlphaFoldDB" id="A0A662Z3M7"/>
<dbReference type="PANTHER" id="PTHR43527">
    <property type="entry name" value="4-DIPHOSPHOCYTIDYL-2-C-METHYL-D-ERYTHRITOL KINASE, CHLOROPLASTIC"/>
    <property type="match status" value="1"/>
</dbReference>
<reference evidence="12 13" key="1">
    <citation type="submission" date="2016-10" db="EMBL/GenBank/DDBJ databases">
        <authorList>
            <person name="Varghese N."/>
            <person name="Submissions S."/>
        </authorList>
    </citation>
    <scope>NUCLEOTIDE SEQUENCE [LARGE SCALE GENOMIC DNA]</scope>
    <source>
        <strain evidence="12 13">IBRC-M10081</strain>
    </source>
</reference>
<feature type="domain" description="GHMP kinase N-terminal" evidence="10">
    <location>
        <begin position="65"/>
        <end position="143"/>
    </location>
</feature>
<evidence type="ECO:0000313" key="13">
    <source>
        <dbReference type="Proteomes" id="UP000243605"/>
    </source>
</evidence>
<comment type="catalytic activity">
    <reaction evidence="9">
        <text>4-CDP-2-C-methyl-D-erythritol + ATP = 4-CDP-2-C-methyl-D-erythritol 2-phosphate + ADP + H(+)</text>
        <dbReference type="Rhea" id="RHEA:18437"/>
        <dbReference type="ChEBI" id="CHEBI:15378"/>
        <dbReference type="ChEBI" id="CHEBI:30616"/>
        <dbReference type="ChEBI" id="CHEBI:57823"/>
        <dbReference type="ChEBI" id="CHEBI:57919"/>
        <dbReference type="ChEBI" id="CHEBI:456216"/>
        <dbReference type="EC" id="2.7.1.148"/>
    </reaction>
</comment>
<keyword evidence="6 9" id="KW-0418">Kinase</keyword>
<dbReference type="GO" id="GO:0019288">
    <property type="term" value="P:isopentenyl diphosphate biosynthetic process, methylerythritol 4-phosphate pathway"/>
    <property type="evidence" value="ECO:0007669"/>
    <property type="project" value="UniProtKB-UniRule"/>
</dbReference>
<dbReference type="Pfam" id="PF08544">
    <property type="entry name" value="GHMP_kinases_C"/>
    <property type="match status" value="1"/>
</dbReference>
<evidence type="ECO:0000256" key="8">
    <source>
        <dbReference type="ARBA" id="ARBA00032554"/>
    </source>
</evidence>
<evidence type="ECO:0000259" key="11">
    <source>
        <dbReference type="Pfam" id="PF08544"/>
    </source>
</evidence>
<evidence type="ECO:0000313" key="12">
    <source>
        <dbReference type="EMBL" id="SEW05827.1"/>
    </source>
</evidence>